<dbReference type="InterPro" id="IPR002524">
    <property type="entry name" value="Cation_efflux"/>
</dbReference>
<dbReference type="Gene3D" id="1.20.1510.10">
    <property type="entry name" value="Cation efflux protein transmembrane domain"/>
    <property type="match status" value="1"/>
</dbReference>
<feature type="transmembrane region" description="Helical" evidence="9">
    <location>
        <begin position="12"/>
        <end position="30"/>
    </location>
</feature>
<dbReference type="EMBL" id="VSWD01000006">
    <property type="protein sequence ID" value="KAK3099323.1"/>
    <property type="molecule type" value="Genomic_DNA"/>
</dbReference>
<dbReference type="GO" id="GO:0006882">
    <property type="term" value="P:intracellular zinc ion homeostasis"/>
    <property type="evidence" value="ECO:0007669"/>
    <property type="project" value="TreeGrafter"/>
</dbReference>
<evidence type="ECO:0008006" key="14">
    <source>
        <dbReference type="Google" id="ProtNLM"/>
    </source>
</evidence>
<comment type="caution">
    <text evidence="12">The sequence shown here is derived from an EMBL/GenBank/DDBJ whole genome shotgun (WGS) entry which is preliminary data.</text>
</comment>
<feature type="transmembrane region" description="Helical" evidence="9">
    <location>
        <begin position="259"/>
        <end position="282"/>
    </location>
</feature>
<keyword evidence="6 9" id="KW-1133">Transmembrane helix</keyword>
<evidence type="ECO:0000256" key="5">
    <source>
        <dbReference type="ARBA" id="ARBA00022833"/>
    </source>
</evidence>
<evidence type="ECO:0000256" key="2">
    <source>
        <dbReference type="ARBA" id="ARBA00008873"/>
    </source>
</evidence>
<feature type="transmembrane region" description="Helical" evidence="9">
    <location>
        <begin position="115"/>
        <end position="132"/>
    </location>
</feature>
<evidence type="ECO:0000256" key="1">
    <source>
        <dbReference type="ARBA" id="ARBA00004141"/>
    </source>
</evidence>
<proteinExistence type="inferred from homology"/>
<feature type="compositionally biased region" description="Basic and acidic residues" evidence="8">
    <location>
        <begin position="180"/>
        <end position="191"/>
    </location>
</feature>
<evidence type="ECO:0000256" key="4">
    <source>
        <dbReference type="ARBA" id="ARBA00022692"/>
    </source>
</evidence>
<evidence type="ECO:0000259" key="10">
    <source>
        <dbReference type="Pfam" id="PF01545"/>
    </source>
</evidence>
<dbReference type="GO" id="GO:0016020">
    <property type="term" value="C:membrane"/>
    <property type="evidence" value="ECO:0007669"/>
    <property type="project" value="UniProtKB-SubCell"/>
</dbReference>
<feature type="transmembrane region" description="Helical" evidence="9">
    <location>
        <begin position="302"/>
        <end position="323"/>
    </location>
</feature>
<comment type="similarity">
    <text evidence="2">Belongs to the cation diffusion facilitator (CDF) transporter (TC 2.A.4) family. SLC30A subfamily.</text>
</comment>
<evidence type="ECO:0000313" key="12">
    <source>
        <dbReference type="EMBL" id="KAK3099323.1"/>
    </source>
</evidence>
<protein>
    <recommendedName>
        <fullName evidence="14">Zinc transporter 1</fullName>
    </recommendedName>
</protein>
<reference evidence="12" key="1">
    <citation type="submission" date="2019-08" db="EMBL/GenBank/DDBJ databases">
        <title>The improved chromosome-level genome for the pearl oyster Pinctada fucata martensii using PacBio sequencing and Hi-C.</title>
        <authorList>
            <person name="Zheng Z."/>
        </authorList>
    </citation>
    <scope>NUCLEOTIDE SEQUENCE</scope>
    <source>
        <strain evidence="12">ZZ-2019</strain>
        <tissue evidence="12">Adductor muscle</tissue>
    </source>
</reference>
<gene>
    <name evidence="12" type="ORF">FSP39_002634</name>
</gene>
<feature type="domain" description="Cation efflux protein cytoplasmic" evidence="11">
    <location>
        <begin position="342"/>
        <end position="414"/>
    </location>
</feature>
<dbReference type="Pfam" id="PF16916">
    <property type="entry name" value="ZT_dimer"/>
    <property type="match status" value="1"/>
</dbReference>
<keyword evidence="5" id="KW-0862">Zinc</keyword>
<feature type="transmembrane region" description="Helical" evidence="9">
    <location>
        <begin position="72"/>
        <end position="95"/>
    </location>
</feature>
<dbReference type="GO" id="GO:0005385">
    <property type="term" value="F:zinc ion transmembrane transporter activity"/>
    <property type="evidence" value="ECO:0007669"/>
    <property type="project" value="TreeGrafter"/>
</dbReference>
<evidence type="ECO:0000313" key="13">
    <source>
        <dbReference type="Proteomes" id="UP001186944"/>
    </source>
</evidence>
<keyword evidence="4 9" id="KW-0812">Transmembrane</keyword>
<dbReference type="NCBIfam" id="TIGR01297">
    <property type="entry name" value="CDF"/>
    <property type="match status" value="1"/>
</dbReference>
<evidence type="ECO:0000256" key="7">
    <source>
        <dbReference type="ARBA" id="ARBA00023136"/>
    </source>
</evidence>
<feature type="domain" description="Cation efflux protein transmembrane" evidence="10">
    <location>
        <begin position="13"/>
        <end position="298"/>
    </location>
</feature>
<sequence>MGRYSGKTCRLLTMLSLTASFFVVEIVVGYLTNSIALVADSFHMLSDVAALIVGFASVRISKWQTEKNTYGWVRAEVVGAMANALFLVALCFSILVEALKRLVTFEEVENPKLLLIVGGMGLLVNFIGLALFHNHGHSHGGHSHGGHSHGGHSHGGGGATDHNHSQGHGHSHSHGHNHRHGDGDHHGNEEEKKALVKHTSANGVIKPVASEISQDEEAGDDESVKIIINDTSKEELNNIDIDIDNPRVAASAQLNMRGVFLHVLGDALGSVIVVISALVIWFAEGDWRFYVDPAMRVTYISYNLSFIACITFSSSMVMVMIIFSTTLPLLKESGFILLQTVPSHIHVSEIKEKVEKIDGVLAVHELHIWQLAGNRIIGSAHIRCKNLQCYMKTAREIRDLFHHEGIHSTTIQPEFTAVRIHTL</sequence>
<dbReference type="InterPro" id="IPR027469">
    <property type="entry name" value="Cation_efflux_TMD_sf"/>
</dbReference>
<dbReference type="AlphaFoldDB" id="A0AA88Y6F2"/>
<evidence type="ECO:0000256" key="3">
    <source>
        <dbReference type="ARBA" id="ARBA00022448"/>
    </source>
</evidence>
<dbReference type="PANTHER" id="PTHR45820">
    <property type="entry name" value="FI23527P1"/>
    <property type="match status" value="1"/>
</dbReference>
<comment type="subcellular location">
    <subcellularLocation>
        <location evidence="1">Membrane</location>
        <topology evidence="1">Multi-pass membrane protein</topology>
    </subcellularLocation>
</comment>
<dbReference type="SUPFAM" id="SSF160240">
    <property type="entry name" value="Cation efflux protein cytoplasmic domain-like"/>
    <property type="match status" value="1"/>
</dbReference>
<keyword evidence="7 9" id="KW-0472">Membrane</keyword>
<accession>A0AA88Y6F2</accession>
<keyword evidence="3" id="KW-0813">Transport</keyword>
<evidence type="ECO:0000256" key="6">
    <source>
        <dbReference type="ARBA" id="ARBA00022989"/>
    </source>
</evidence>
<keyword evidence="13" id="KW-1185">Reference proteome</keyword>
<evidence type="ECO:0000256" key="9">
    <source>
        <dbReference type="SAM" id="Phobius"/>
    </source>
</evidence>
<dbReference type="InterPro" id="IPR027470">
    <property type="entry name" value="Cation_efflux_CTD"/>
</dbReference>
<feature type="compositionally biased region" description="Basic residues" evidence="8">
    <location>
        <begin position="165"/>
        <end position="179"/>
    </location>
</feature>
<dbReference type="PANTHER" id="PTHR45820:SF4">
    <property type="entry name" value="ZINC TRANSPORTER 63C, ISOFORM F"/>
    <property type="match status" value="1"/>
</dbReference>
<dbReference type="InterPro" id="IPR036837">
    <property type="entry name" value="Cation_efflux_CTD_sf"/>
</dbReference>
<evidence type="ECO:0000256" key="8">
    <source>
        <dbReference type="SAM" id="MobiDB-lite"/>
    </source>
</evidence>
<organism evidence="12 13">
    <name type="scientific">Pinctada imbricata</name>
    <name type="common">Atlantic pearl-oyster</name>
    <name type="synonym">Pinctada martensii</name>
    <dbReference type="NCBI Taxonomy" id="66713"/>
    <lineage>
        <taxon>Eukaryota</taxon>
        <taxon>Metazoa</taxon>
        <taxon>Spiralia</taxon>
        <taxon>Lophotrochozoa</taxon>
        <taxon>Mollusca</taxon>
        <taxon>Bivalvia</taxon>
        <taxon>Autobranchia</taxon>
        <taxon>Pteriomorphia</taxon>
        <taxon>Pterioida</taxon>
        <taxon>Pterioidea</taxon>
        <taxon>Pteriidae</taxon>
        <taxon>Pinctada</taxon>
    </lineage>
</organism>
<feature type="transmembrane region" description="Helical" evidence="9">
    <location>
        <begin position="42"/>
        <end position="60"/>
    </location>
</feature>
<name>A0AA88Y6F2_PINIB</name>
<feature type="compositionally biased region" description="Basic residues" evidence="8">
    <location>
        <begin position="137"/>
        <end position="152"/>
    </location>
</feature>
<feature type="region of interest" description="Disordered" evidence="8">
    <location>
        <begin position="137"/>
        <end position="191"/>
    </location>
</feature>
<dbReference type="InterPro" id="IPR058533">
    <property type="entry name" value="Cation_efflux_TM"/>
</dbReference>
<dbReference type="Pfam" id="PF01545">
    <property type="entry name" value="Cation_efflux"/>
    <property type="match status" value="1"/>
</dbReference>
<evidence type="ECO:0000259" key="11">
    <source>
        <dbReference type="Pfam" id="PF16916"/>
    </source>
</evidence>
<dbReference type="GO" id="GO:0010312">
    <property type="term" value="P:detoxification of zinc ion"/>
    <property type="evidence" value="ECO:0007669"/>
    <property type="project" value="TreeGrafter"/>
</dbReference>
<dbReference type="SUPFAM" id="SSF161111">
    <property type="entry name" value="Cation efflux protein transmembrane domain-like"/>
    <property type="match status" value="1"/>
</dbReference>
<dbReference type="Proteomes" id="UP001186944">
    <property type="component" value="Unassembled WGS sequence"/>
</dbReference>